<name>A0A9Q0D2S2_9POAL</name>
<sequence length="377" mass="43365">MKVISMRNLVCFAVEGAICIAIVLLYLSANRGGRPLQLFSCAINDEKSVPISDRMANETTAANFGTANTTEVSLNMLSYTTSVQQNKVQMGFEDILPLLQKAATDDKTVIITSVNEAWATPNSLLDLFLKSFHVGKNIEHLLSHLIIVALDPKAFERCKVLHDHCYQLKLNGVDFATEKVFMSEDYLQLVWEKLNLQQQILEFGYNFLFTDVDVLWFQNPFKHINVYADITASCDIFVGNPESLRNSPNTGFFYVKSTDRTVKMLRYWREARNRFLPNHEQYVFNMIKHELVTKLKVKIQFLDTFYFGGFCGHGNDLNKICTIHANCCIHLDNKLHNLRNATAAWKEYISIPVKDQKRRKKIIWQAPRLCMPSLKRH</sequence>
<dbReference type="InterPro" id="IPR044821">
    <property type="entry name" value="At1g28695/At4g15970-like"/>
</dbReference>
<evidence type="ECO:0000256" key="1">
    <source>
        <dbReference type="SAM" id="Phobius"/>
    </source>
</evidence>
<dbReference type="PANTHER" id="PTHR46038">
    <property type="entry name" value="EXPRESSED PROTEIN-RELATED"/>
    <property type="match status" value="1"/>
</dbReference>
<accession>A0A9Q0D2S2</accession>
<reference evidence="3" key="1">
    <citation type="journal article" date="2022" name="Cell">
        <title>Repeat-based holocentromeres influence genome architecture and karyotype evolution.</title>
        <authorList>
            <person name="Hofstatter P.G."/>
            <person name="Thangavel G."/>
            <person name="Lux T."/>
            <person name="Neumann P."/>
            <person name="Vondrak T."/>
            <person name="Novak P."/>
            <person name="Zhang M."/>
            <person name="Costa L."/>
            <person name="Castellani M."/>
            <person name="Scott A."/>
            <person name="Toegelov H."/>
            <person name="Fuchs J."/>
            <person name="Mata-Sucre Y."/>
            <person name="Dias Y."/>
            <person name="Vanzela A.L.L."/>
            <person name="Huettel B."/>
            <person name="Almeida C.C.S."/>
            <person name="Simkova H."/>
            <person name="Souza G."/>
            <person name="Pedrosa-Harand A."/>
            <person name="Macas J."/>
            <person name="Mayer K.F.X."/>
            <person name="Houben A."/>
            <person name="Marques A."/>
        </authorList>
    </citation>
    <scope>NUCLEOTIDE SEQUENCE</scope>
    <source>
        <strain evidence="3">RhyBre1mFocal</strain>
    </source>
</reference>
<keyword evidence="4" id="KW-1185">Reference proteome</keyword>
<gene>
    <name evidence="3" type="ORF">LUZ63_003853</name>
</gene>
<protein>
    <recommendedName>
        <fullName evidence="2">Nucleotide-diphospho-sugar transferase domain-containing protein</fullName>
    </recommendedName>
</protein>
<dbReference type="Pfam" id="PF03407">
    <property type="entry name" value="Nucleotid_trans"/>
    <property type="match status" value="1"/>
</dbReference>
<dbReference type="PANTHER" id="PTHR46038:SF13">
    <property type="entry name" value="GLYCOSYLTRANSFERASE"/>
    <property type="match status" value="1"/>
</dbReference>
<evidence type="ECO:0000313" key="4">
    <source>
        <dbReference type="Proteomes" id="UP001151287"/>
    </source>
</evidence>
<evidence type="ECO:0000259" key="2">
    <source>
        <dbReference type="Pfam" id="PF03407"/>
    </source>
</evidence>
<feature type="transmembrane region" description="Helical" evidence="1">
    <location>
        <begin position="9"/>
        <end position="29"/>
    </location>
</feature>
<dbReference type="AlphaFoldDB" id="A0A9Q0D2S2"/>
<keyword evidence="1" id="KW-1133">Transmembrane helix</keyword>
<comment type="caution">
    <text evidence="3">The sequence shown here is derived from an EMBL/GenBank/DDBJ whole genome shotgun (WGS) entry which is preliminary data.</text>
</comment>
<keyword evidence="1" id="KW-0472">Membrane</keyword>
<evidence type="ECO:0000313" key="3">
    <source>
        <dbReference type="EMBL" id="KAJ1704074.1"/>
    </source>
</evidence>
<proteinExistence type="predicted"/>
<dbReference type="InterPro" id="IPR005069">
    <property type="entry name" value="Nucl-diP-sugar_transferase"/>
</dbReference>
<dbReference type="Proteomes" id="UP001151287">
    <property type="component" value="Unassembled WGS sequence"/>
</dbReference>
<feature type="domain" description="Nucleotide-diphospho-sugar transferase" evidence="2">
    <location>
        <begin position="140"/>
        <end position="338"/>
    </location>
</feature>
<dbReference type="OrthoDB" id="540503at2759"/>
<keyword evidence="1" id="KW-0812">Transmembrane</keyword>
<organism evidence="3 4">
    <name type="scientific">Rhynchospora breviuscula</name>
    <dbReference type="NCBI Taxonomy" id="2022672"/>
    <lineage>
        <taxon>Eukaryota</taxon>
        <taxon>Viridiplantae</taxon>
        <taxon>Streptophyta</taxon>
        <taxon>Embryophyta</taxon>
        <taxon>Tracheophyta</taxon>
        <taxon>Spermatophyta</taxon>
        <taxon>Magnoliopsida</taxon>
        <taxon>Liliopsida</taxon>
        <taxon>Poales</taxon>
        <taxon>Cyperaceae</taxon>
        <taxon>Cyperoideae</taxon>
        <taxon>Rhynchosporeae</taxon>
        <taxon>Rhynchospora</taxon>
    </lineage>
</organism>
<dbReference type="EMBL" id="JAMQYH010000001">
    <property type="protein sequence ID" value="KAJ1704074.1"/>
    <property type="molecule type" value="Genomic_DNA"/>
</dbReference>